<feature type="region of interest" description="Disordered" evidence="3">
    <location>
        <begin position="1"/>
        <end position="20"/>
    </location>
</feature>
<dbReference type="SUPFAM" id="SSF53254">
    <property type="entry name" value="Phosphoglycerate mutase-like"/>
    <property type="match status" value="1"/>
</dbReference>
<evidence type="ECO:0000256" key="3">
    <source>
        <dbReference type="SAM" id="MobiDB-lite"/>
    </source>
</evidence>
<evidence type="ECO:0000256" key="1">
    <source>
        <dbReference type="ARBA" id="ARBA00022741"/>
    </source>
</evidence>
<evidence type="ECO:0000313" key="5">
    <source>
        <dbReference type="EMBL" id="KAJ6057924.1"/>
    </source>
</evidence>
<feature type="domain" description="6-phosphofructo-2-kinase" evidence="4">
    <location>
        <begin position="33"/>
        <end position="263"/>
    </location>
</feature>
<name>A0AAD6NF05_PENCN</name>
<dbReference type="GO" id="GO:0005524">
    <property type="term" value="F:ATP binding"/>
    <property type="evidence" value="ECO:0007669"/>
    <property type="project" value="UniProtKB-KW"/>
</dbReference>
<evidence type="ECO:0000313" key="6">
    <source>
        <dbReference type="Proteomes" id="UP001219568"/>
    </source>
</evidence>
<dbReference type="InterPro" id="IPR027417">
    <property type="entry name" value="P-loop_NTPase"/>
</dbReference>
<dbReference type="InterPro" id="IPR013079">
    <property type="entry name" value="6Phosfructo_kin"/>
</dbReference>
<evidence type="ECO:0000256" key="2">
    <source>
        <dbReference type="ARBA" id="ARBA00022840"/>
    </source>
</evidence>
<dbReference type="EMBL" id="JAQJZL010000001">
    <property type="protein sequence ID" value="KAJ6057924.1"/>
    <property type="molecule type" value="Genomic_DNA"/>
</dbReference>
<dbReference type="GO" id="GO:0005829">
    <property type="term" value="C:cytosol"/>
    <property type="evidence" value="ECO:0007669"/>
    <property type="project" value="TreeGrafter"/>
</dbReference>
<dbReference type="Pfam" id="PF01591">
    <property type="entry name" value="6PF2K"/>
    <property type="match status" value="1"/>
</dbReference>
<dbReference type="SMART" id="SM00855">
    <property type="entry name" value="PGAM"/>
    <property type="match status" value="1"/>
</dbReference>
<dbReference type="PANTHER" id="PTHR10606">
    <property type="entry name" value="6-PHOSPHOFRUCTO-2-KINASE/FRUCTOSE-2,6-BISPHOSPHATASE"/>
    <property type="match status" value="1"/>
</dbReference>
<dbReference type="GO" id="GO:0006000">
    <property type="term" value="P:fructose metabolic process"/>
    <property type="evidence" value="ECO:0007669"/>
    <property type="project" value="InterPro"/>
</dbReference>
<dbReference type="GO" id="GO:0003873">
    <property type="term" value="F:6-phosphofructo-2-kinase activity"/>
    <property type="evidence" value="ECO:0007669"/>
    <property type="project" value="InterPro"/>
</dbReference>
<dbReference type="AlphaFoldDB" id="A0AAD6NF05"/>
<dbReference type="Pfam" id="PF00300">
    <property type="entry name" value="His_Phos_1"/>
    <property type="match status" value="1"/>
</dbReference>
<comment type="caution">
    <text evidence="5">The sequence shown here is derived from an EMBL/GenBank/DDBJ whole genome shotgun (WGS) entry which is preliminary data.</text>
</comment>
<dbReference type="PIRSF" id="PIRSF000709">
    <property type="entry name" value="6PFK_2-Ptase"/>
    <property type="match status" value="1"/>
</dbReference>
<dbReference type="GO" id="GO:0006003">
    <property type="term" value="P:fructose 2,6-bisphosphate metabolic process"/>
    <property type="evidence" value="ECO:0007669"/>
    <property type="project" value="InterPro"/>
</dbReference>
<gene>
    <name evidence="5" type="ORF">N7460_001198</name>
</gene>
<reference evidence="5" key="2">
    <citation type="submission" date="2023-01" db="EMBL/GenBank/DDBJ databases">
        <authorList>
            <person name="Petersen C."/>
        </authorList>
    </citation>
    <scope>NUCLEOTIDE SEQUENCE</scope>
    <source>
        <strain evidence="5">IBT 15450</strain>
    </source>
</reference>
<dbReference type="CDD" id="cd07067">
    <property type="entry name" value="HP_PGM_like"/>
    <property type="match status" value="1"/>
</dbReference>
<dbReference type="PRINTS" id="PR00991">
    <property type="entry name" value="6PFRUCTKNASE"/>
</dbReference>
<protein>
    <submittedName>
        <fullName evidence="5">Bifunctional 6-phosphofructo-2-kinase/fructose-2-6-bisphosphate 2-phosphatase</fullName>
    </submittedName>
</protein>
<dbReference type="SUPFAM" id="SSF52540">
    <property type="entry name" value="P-loop containing nucleoside triphosphate hydrolases"/>
    <property type="match status" value="1"/>
</dbReference>
<organism evidence="5 6">
    <name type="scientific">Penicillium canescens</name>
    <dbReference type="NCBI Taxonomy" id="5083"/>
    <lineage>
        <taxon>Eukaryota</taxon>
        <taxon>Fungi</taxon>
        <taxon>Dikarya</taxon>
        <taxon>Ascomycota</taxon>
        <taxon>Pezizomycotina</taxon>
        <taxon>Eurotiomycetes</taxon>
        <taxon>Eurotiomycetidae</taxon>
        <taxon>Eurotiales</taxon>
        <taxon>Aspergillaceae</taxon>
        <taxon>Penicillium</taxon>
    </lineage>
</organism>
<dbReference type="Proteomes" id="UP001219568">
    <property type="component" value="Unassembled WGS sequence"/>
</dbReference>
<evidence type="ECO:0000259" key="4">
    <source>
        <dbReference type="Pfam" id="PF01591"/>
    </source>
</evidence>
<proteinExistence type="predicted"/>
<keyword evidence="1" id="KW-0547">Nucleotide-binding</keyword>
<dbReference type="InterPro" id="IPR003094">
    <property type="entry name" value="6Pfruct_kin"/>
</dbReference>
<dbReference type="FunFam" id="3.40.50.300:FF:000644">
    <property type="entry name" value="GpmB, Fructose-2,6-bisphosphatase"/>
    <property type="match status" value="1"/>
</dbReference>
<dbReference type="InterPro" id="IPR029033">
    <property type="entry name" value="His_PPase_superfam"/>
</dbReference>
<accession>A0AAD6NF05</accession>
<dbReference type="PANTHER" id="PTHR10606:SF32">
    <property type="entry name" value="6-PHOSPHOFRUCTO-2-KINASE 1"/>
    <property type="match status" value="1"/>
</dbReference>
<feature type="compositionally biased region" description="Basic and acidic residues" evidence="3">
    <location>
        <begin position="1"/>
        <end position="11"/>
    </location>
</feature>
<dbReference type="Gene3D" id="3.40.50.1240">
    <property type="entry name" value="Phosphoglycerate mutase-like"/>
    <property type="match status" value="1"/>
</dbReference>
<keyword evidence="6" id="KW-1185">Reference proteome</keyword>
<keyword evidence="2" id="KW-0067">ATP-binding</keyword>
<sequence length="472" mass="53350">MDTKLTPERKGPSTLDIPGLTSSSISPDGYIASRDIGAKLVIVMVGLPARGKSYIVKKLARYLNWLQHETRIFNVGDRRRTLTAETNPLIVPPSSSSSTSPAAFFDPTSPSLVNFRDQIALATLDSLLDWLMHRGGTIGILDATNISQRRRQLVLSHIKQRPGPEPSILFLESCCFDQDLLRRNFLLKLSGPDYKHRNPEKALADFCQRVSNYEKLYVPLGIAEEEQGIPYVQMIDVGRKMNTHMIRGYLATHVVEYLLNFNLSERQIWISCNGESLDDAAGKIGRTSCLTGKGRQYARALSEFIQEQRDKWSAKHLPQARLSNTNNGMLNLTNFRIWTSMMPQAIETALPFPDDLYEKKEMKMLDDLNVGNMAGLTFEEIQTLHPTVFASHSRNKLLHRWPGVGGEGYVDVINRLRPVIIELERMTDHLLLVTHKAVVRVLLAYFLGLQRHELAKLDVAKNSVFCLEPRTD</sequence>
<dbReference type="InterPro" id="IPR013078">
    <property type="entry name" value="His_Pase_superF_clade-1"/>
</dbReference>
<reference evidence="5" key="1">
    <citation type="journal article" date="2023" name="IMA Fungus">
        <title>Comparative genomic study of the Penicillium genus elucidates a diverse pangenome and 15 lateral gene transfer events.</title>
        <authorList>
            <person name="Petersen C."/>
            <person name="Sorensen T."/>
            <person name="Nielsen M.R."/>
            <person name="Sondergaard T.E."/>
            <person name="Sorensen J.L."/>
            <person name="Fitzpatrick D.A."/>
            <person name="Frisvad J.C."/>
            <person name="Nielsen K.L."/>
        </authorList>
    </citation>
    <scope>NUCLEOTIDE SEQUENCE</scope>
    <source>
        <strain evidence="5">IBT 15450</strain>
    </source>
</reference>
<dbReference type="Gene3D" id="3.40.50.300">
    <property type="entry name" value="P-loop containing nucleotide triphosphate hydrolases"/>
    <property type="match status" value="1"/>
</dbReference>